<keyword evidence="2" id="KW-1185">Reference proteome</keyword>
<dbReference type="EMBL" id="JBHSMS010000015">
    <property type="protein sequence ID" value="MFC5510367.1"/>
    <property type="molecule type" value="Genomic_DNA"/>
</dbReference>
<organism evidence="1 2">
    <name type="scientific">Massilia jejuensis</name>
    <dbReference type="NCBI Taxonomy" id="648894"/>
    <lineage>
        <taxon>Bacteria</taxon>
        <taxon>Pseudomonadati</taxon>
        <taxon>Pseudomonadota</taxon>
        <taxon>Betaproteobacteria</taxon>
        <taxon>Burkholderiales</taxon>
        <taxon>Oxalobacteraceae</taxon>
        <taxon>Telluria group</taxon>
        <taxon>Massilia</taxon>
    </lineage>
</organism>
<comment type="caution">
    <text evidence="1">The sequence shown here is derived from an EMBL/GenBank/DDBJ whole genome shotgun (WGS) entry which is preliminary data.</text>
</comment>
<sequence length="71" mass="7984">MNTVFGQVPSGVPFKFPGDARLWVADAERYAHTLESDVDARSWRDLVLFEEPVELVGEVPIEADEPETPRV</sequence>
<evidence type="ECO:0000313" key="2">
    <source>
        <dbReference type="Proteomes" id="UP001596031"/>
    </source>
</evidence>
<gene>
    <name evidence="1" type="ORF">ACFPOU_04395</name>
</gene>
<evidence type="ECO:0000313" key="1">
    <source>
        <dbReference type="EMBL" id="MFC5510367.1"/>
    </source>
</evidence>
<proteinExistence type="predicted"/>
<accession>A0ABW0PFM3</accession>
<name>A0ABW0PFM3_9BURK</name>
<dbReference type="RefSeq" id="WP_379717606.1">
    <property type="nucleotide sequence ID" value="NZ_JBHSMS010000015.1"/>
</dbReference>
<reference evidence="2" key="1">
    <citation type="journal article" date="2019" name="Int. J. Syst. Evol. Microbiol.">
        <title>The Global Catalogue of Microorganisms (GCM) 10K type strain sequencing project: providing services to taxonomists for standard genome sequencing and annotation.</title>
        <authorList>
            <consortium name="The Broad Institute Genomics Platform"/>
            <consortium name="The Broad Institute Genome Sequencing Center for Infectious Disease"/>
            <person name="Wu L."/>
            <person name="Ma J."/>
        </authorList>
    </citation>
    <scope>NUCLEOTIDE SEQUENCE [LARGE SCALE GENOMIC DNA]</scope>
    <source>
        <strain evidence="2">CCUG 38813</strain>
    </source>
</reference>
<dbReference type="Proteomes" id="UP001596031">
    <property type="component" value="Unassembled WGS sequence"/>
</dbReference>
<protein>
    <submittedName>
        <fullName evidence="1">Uncharacterized protein</fullName>
    </submittedName>
</protein>